<keyword evidence="4" id="KW-0472">Membrane</keyword>
<dbReference type="OrthoDB" id="669838at2759"/>
<keyword evidence="3" id="KW-1133">Transmembrane helix</keyword>
<dbReference type="Gramene" id="Jr05_13290_p1">
    <property type="protein sequence ID" value="cds.Jr05_13290_p1"/>
    <property type="gene ID" value="Jr05_13290"/>
</dbReference>
<dbReference type="GO" id="GO:0098542">
    <property type="term" value="P:defense response to other organism"/>
    <property type="evidence" value="ECO:0007669"/>
    <property type="project" value="InterPro"/>
</dbReference>
<evidence type="ECO:0000256" key="3">
    <source>
        <dbReference type="ARBA" id="ARBA00022989"/>
    </source>
</evidence>
<organism evidence="5 6">
    <name type="scientific">Juglans regia</name>
    <name type="common">English walnut</name>
    <dbReference type="NCBI Taxonomy" id="51240"/>
    <lineage>
        <taxon>Eukaryota</taxon>
        <taxon>Viridiplantae</taxon>
        <taxon>Streptophyta</taxon>
        <taxon>Embryophyta</taxon>
        <taxon>Tracheophyta</taxon>
        <taxon>Spermatophyta</taxon>
        <taxon>Magnoliopsida</taxon>
        <taxon>eudicotyledons</taxon>
        <taxon>Gunneridae</taxon>
        <taxon>Pentapetalae</taxon>
        <taxon>rosids</taxon>
        <taxon>fabids</taxon>
        <taxon>Fagales</taxon>
        <taxon>Juglandaceae</taxon>
        <taxon>Juglans</taxon>
    </lineage>
</organism>
<dbReference type="Proteomes" id="UP000235220">
    <property type="component" value="Chromosome 5"/>
</dbReference>
<dbReference type="InterPro" id="IPR044839">
    <property type="entry name" value="NDR1-like"/>
</dbReference>
<gene>
    <name evidence="6" type="primary">LOC109001054</name>
</gene>
<evidence type="ECO:0000256" key="2">
    <source>
        <dbReference type="ARBA" id="ARBA00022692"/>
    </source>
</evidence>
<proteinExistence type="predicted"/>
<dbReference type="Pfam" id="PF03168">
    <property type="entry name" value="LEA_2"/>
    <property type="match status" value="1"/>
</dbReference>
<dbReference type="GO" id="GO:0009506">
    <property type="term" value="C:plasmodesma"/>
    <property type="evidence" value="ECO:0000318"/>
    <property type="project" value="GO_Central"/>
</dbReference>
<evidence type="ECO:0000256" key="4">
    <source>
        <dbReference type="ARBA" id="ARBA00023136"/>
    </source>
</evidence>
<dbReference type="RefSeq" id="XP_018833710.1">
    <property type="nucleotide sequence ID" value="XM_018978165.2"/>
</dbReference>
<name>A0A2I4FPX9_JUGRE</name>
<dbReference type="PANTHER" id="PTHR31234">
    <property type="entry name" value="LATE EMBRYOGENESIS ABUNDANT (LEA) HYDROXYPROLINE-RICH GLYCOPROTEIN FAMILY"/>
    <property type="match status" value="1"/>
</dbReference>
<protein>
    <submittedName>
        <fullName evidence="6">Uncharacterized protein At1g08160</fullName>
    </submittedName>
</protein>
<evidence type="ECO:0000256" key="1">
    <source>
        <dbReference type="ARBA" id="ARBA00004167"/>
    </source>
</evidence>
<reference evidence="6" key="1">
    <citation type="submission" date="2025-08" db="UniProtKB">
        <authorList>
            <consortium name="RefSeq"/>
        </authorList>
    </citation>
    <scope>IDENTIFICATION</scope>
    <source>
        <tissue evidence="6">Leaves</tissue>
    </source>
</reference>
<keyword evidence="2" id="KW-0812">Transmembrane</keyword>
<sequence>MATPAPQPAHSKVLRSIAVVLLALIVLVGVAVLITWLVIRPKQLVYTVEDSSVHNFNLGTHDQLNATFNFAIRSYNPNSRVSIYYDSIQVSVEYDDQTIALNIVDPYFQPHRNVTRLEVNLTAQNVSLSGSTARDLKIEKSSGEVELDVLLKAKIRYKVGRWKSAHHTLRIWCSPVLVHFSRSKSFERTYCDVEL</sequence>
<comment type="subcellular location">
    <subcellularLocation>
        <location evidence="1">Membrane</location>
        <topology evidence="1">Single-pass membrane protein</topology>
    </subcellularLocation>
</comment>
<keyword evidence="5" id="KW-1185">Reference proteome</keyword>
<accession>A0A2I4FPX9</accession>
<dbReference type="PANTHER" id="PTHR31234:SF39">
    <property type="entry name" value="HARPIN-INDUCED PROTEIN 1 CONTAINING PROTEIN, EXPRESSED"/>
    <property type="match status" value="1"/>
</dbReference>
<dbReference type="Gene3D" id="2.60.40.1820">
    <property type="match status" value="1"/>
</dbReference>
<dbReference type="KEGG" id="jre:109001054"/>
<evidence type="ECO:0000313" key="6">
    <source>
        <dbReference type="RefSeq" id="XP_018833710.1"/>
    </source>
</evidence>
<dbReference type="GO" id="GO:0005886">
    <property type="term" value="C:plasma membrane"/>
    <property type="evidence" value="ECO:0000318"/>
    <property type="project" value="GO_Central"/>
</dbReference>
<dbReference type="GeneID" id="109001054"/>
<dbReference type="STRING" id="51240.A0A2I4FPX9"/>
<dbReference type="AlphaFoldDB" id="A0A2I4FPX9"/>
<dbReference type="InterPro" id="IPR004864">
    <property type="entry name" value="LEA_2"/>
</dbReference>
<evidence type="ECO:0000313" key="5">
    <source>
        <dbReference type="Proteomes" id="UP000235220"/>
    </source>
</evidence>
<dbReference type="FunCoup" id="A0A2I4FPX9">
    <property type="interactions" value="9"/>
</dbReference>